<comment type="cofactor">
    <cofactor evidence="1">
        <name>Mg(2+)</name>
        <dbReference type="ChEBI" id="CHEBI:18420"/>
    </cofactor>
</comment>
<evidence type="ECO:0000256" key="10">
    <source>
        <dbReference type="ARBA" id="ARBA00022840"/>
    </source>
</evidence>
<keyword evidence="6" id="KW-0554">One-carbon metabolism</keyword>
<dbReference type="InterPro" id="IPR022630">
    <property type="entry name" value="S-AdoMet_synt_C"/>
</dbReference>
<dbReference type="CDD" id="cd18079">
    <property type="entry name" value="S-AdoMet_synt"/>
    <property type="match status" value="1"/>
</dbReference>
<dbReference type="UniPathway" id="UPA00315">
    <property type="reaction ID" value="UER00080"/>
</dbReference>
<evidence type="ECO:0000256" key="4">
    <source>
        <dbReference type="ARBA" id="ARBA00009685"/>
    </source>
</evidence>
<keyword evidence="8" id="KW-0479">Metal-binding</keyword>
<evidence type="ECO:0000256" key="1">
    <source>
        <dbReference type="ARBA" id="ARBA00001946"/>
    </source>
</evidence>
<accession>A0A3B1DHA1</accession>
<evidence type="ECO:0000259" key="14">
    <source>
        <dbReference type="Pfam" id="PF02772"/>
    </source>
</evidence>
<evidence type="ECO:0000259" key="13">
    <source>
        <dbReference type="Pfam" id="PF00438"/>
    </source>
</evidence>
<dbReference type="GO" id="GO:0046872">
    <property type="term" value="F:metal ion binding"/>
    <property type="evidence" value="ECO:0007669"/>
    <property type="project" value="UniProtKB-KW"/>
</dbReference>
<dbReference type="GO" id="GO:0006730">
    <property type="term" value="P:one-carbon metabolic process"/>
    <property type="evidence" value="ECO:0007669"/>
    <property type="project" value="UniProtKB-KW"/>
</dbReference>
<evidence type="ECO:0000256" key="2">
    <source>
        <dbReference type="ARBA" id="ARBA00001958"/>
    </source>
</evidence>
<keyword evidence="11" id="KW-0460">Magnesium</keyword>
<feature type="domain" description="S-adenosylmethionine synthetase C-terminal" evidence="15">
    <location>
        <begin position="228"/>
        <end position="366"/>
    </location>
</feature>
<comment type="similarity">
    <text evidence="4">Belongs to the AdoMet synthase family.</text>
</comment>
<dbReference type="HAMAP" id="MF_00086">
    <property type="entry name" value="S_AdoMet_synth1"/>
    <property type="match status" value="1"/>
</dbReference>
<keyword evidence="7 16" id="KW-0808">Transferase</keyword>
<dbReference type="InterPro" id="IPR022636">
    <property type="entry name" value="S-AdoMet_synthetase_sfam"/>
</dbReference>
<dbReference type="PROSITE" id="PS00377">
    <property type="entry name" value="ADOMET_SYNTHASE_2"/>
    <property type="match status" value="1"/>
</dbReference>
<dbReference type="InterPro" id="IPR022631">
    <property type="entry name" value="ADOMET_SYNTHASE_CS"/>
</dbReference>
<dbReference type="GO" id="GO:0006556">
    <property type="term" value="P:S-adenosylmethionine biosynthetic process"/>
    <property type="evidence" value="ECO:0007669"/>
    <property type="project" value="UniProtKB-UniPathway"/>
</dbReference>
<evidence type="ECO:0000256" key="8">
    <source>
        <dbReference type="ARBA" id="ARBA00022723"/>
    </source>
</evidence>
<dbReference type="Pfam" id="PF02772">
    <property type="entry name" value="S-AdoMet_synt_M"/>
    <property type="match status" value="1"/>
</dbReference>
<evidence type="ECO:0000256" key="9">
    <source>
        <dbReference type="ARBA" id="ARBA00022741"/>
    </source>
</evidence>
<sequence length="393" mass="42564">MSRYFFTSESVSMGHPDKVSDQISDGILDTLLEQDPNSRVACETLCTTDLVVVSGEVTTEGWADCEKVTRDIIREIGYDSDDVGFNADTFKMLVALHSQSADIAQGVDREGAGDQGLMFGYACNQTEEFMPVPIALSHRILNRLTEARQKGEVNWLRPDSKSQVTVEYEGSVPVGISAVVVSTQHNEEVSQDDISQFIQESIVKETIPAALLNADTKYHINPTGRFVIGGPHGDTGLTGRKIIVDTYGGWGRHGGGAFSGKDATKVDRSAAYMARYVAKNIVAAGLATECEVQLAYAIGVADPVSIKVDTNGTGQIEEAKIVELVREMFPLTPQGIIASLELRRPIFRKTAWGGHFGRNDPDFTWEATDKASALREAAGLGAELPEQTFVVTG</sequence>
<reference evidence="16" key="1">
    <citation type="submission" date="2018-06" db="EMBL/GenBank/DDBJ databases">
        <authorList>
            <person name="Zhirakovskaya E."/>
        </authorList>
    </citation>
    <scope>NUCLEOTIDE SEQUENCE</scope>
</reference>
<dbReference type="Gene3D" id="3.30.300.10">
    <property type="match status" value="3"/>
</dbReference>
<dbReference type="EMBL" id="UOGL01000399">
    <property type="protein sequence ID" value="VAX40082.1"/>
    <property type="molecule type" value="Genomic_DNA"/>
</dbReference>
<dbReference type="Pfam" id="PF00438">
    <property type="entry name" value="S-AdoMet_synt_N"/>
    <property type="match status" value="1"/>
</dbReference>
<evidence type="ECO:0000256" key="3">
    <source>
        <dbReference type="ARBA" id="ARBA00005224"/>
    </source>
</evidence>
<evidence type="ECO:0000256" key="11">
    <source>
        <dbReference type="ARBA" id="ARBA00022842"/>
    </source>
</evidence>
<name>A0A3B1DHA1_9ZZZZ</name>
<dbReference type="NCBIfam" id="TIGR01034">
    <property type="entry name" value="metK"/>
    <property type="match status" value="1"/>
</dbReference>
<dbReference type="InterPro" id="IPR022629">
    <property type="entry name" value="S-AdoMet_synt_central"/>
</dbReference>
<organism evidence="16">
    <name type="scientific">hydrothermal vent metagenome</name>
    <dbReference type="NCBI Taxonomy" id="652676"/>
    <lineage>
        <taxon>unclassified sequences</taxon>
        <taxon>metagenomes</taxon>
        <taxon>ecological metagenomes</taxon>
    </lineage>
</organism>
<dbReference type="AlphaFoldDB" id="A0A3B1DHA1"/>
<evidence type="ECO:0000259" key="15">
    <source>
        <dbReference type="Pfam" id="PF02773"/>
    </source>
</evidence>
<dbReference type="FunFam" id="3.30.300.10:FF:000003">
    <property type="entry name" value="S-adenosylmethionine synthase"/>
    <property type="match status" value="1"/>
</dbReference>
<evidence type="ECO:0000256" key="5">
    <source>
        <dbReference type="ARBA" id="ARBA00012828"/>
    </source>
</evidence>
<dbReference type="GO" id="GO:0005524">
    <property type="term" value="F:ATP binding"/>
    <property type="evidence" value="ECO:0007669"/>
    <property type="project" value="UniProtKB-KW"/>
</dbReference>
<dbReference type="GO" id="GO:0004478">
    <property type="term" value="F:methionine adenosyltransferase activity"/>
    <property type="evidence" value="ECO:0007669"/>
    <property type="project" value="UniProtKB-EC"/>
</dbReference>
<dbReference type="PROSITE" id="PS00376">
    <property type="entry name" value="ADOMET_SYNTHASE_1"/>
    <property type="match status" value="1"/>
</dbReference>
<dbReference type="EC" id="2.5.1.6" evidence="5"/>
<keyword evidence="9" id="KW-0547">Nucleotide-binding</keyword>
<protein>
    <recommendedName>
        <fullName evidence="5">methionine adenosyltransferase</fullName>
        <ecNumber evidence="5">2.5.1.6</ecNumber>
    </recommendedName>
</protein>
<feature type="domain" description="S-adenosylmethionine synthetase central" evidence="14">
    <location>
        <begin position="110"/>
        <end position="226"/>
    </location>
</feature>
<keyword evidence="12" id="KW-0630">Potassium</keyword>
<evidence type="ECO:0000313" key="16">
    <source>
        <dbReference type="EMBL" id="VAX40082.1"/>
    </source>
</evidence>
<comment type="pathway">
    <text evidence="3">Amino-acid biosynthesis; S-adenosyl-L-methionine biosynthesis; S-adenosyl-L-methionine from L-methionine: step 1/1.</text>
</comment>
<keyword evidence="10" id="KW-0067">ATP-binding</keyword>
<comment type="cofactor">
    <cofactor evidence="2">
        <name>K(+)</name>
        <dbReference type="ChEBI" id="CHEBI:29103"/>
    </cofactor>
</comment>
<dbReference type="PANTHER" id="PTHR11964">
    <property type="entry name" value="S-ADENOSYLMETHIONINE SYNTHETASE"/>
    <property type="match status" value="1"/>
</dbReference>
<dbReference type="Pfam" id="PF02773">
    <property type="entry name" value="S-AdoMet_synt_C"/>
    <property type="match status" value="1"/>
</dbReference>
<evidence type="ECO:0000256" key="7">
    <source>
        <dbReference type="ARBA" id="ARBA00022679"/>
    </source>
</evidence>
<proteinExistence type="inferred from homology"/>
<dbReference type="InterPro" id="IPR022628">
    <property type="entry name" value="S-AdoMet_synt_N"/>
</dbReference>
<dbReference type="PIRSF" id="PIRSF000497">
    <property type="entry name" value="MAT"/>
    <property type="match status" value="1"/>
</dbReference>
<feature type="domain" description="S-adenosylmethionine synthetase N-terminal" evidence="13">
    <location>
        <begin position="4"/>
        <end position="101"/>
    </location>
</feature>
<dbReference type="InterPro" id="IPR002133">
    <property type="entry name" value="S-AdoMet_synthetase"/>
</dbReference>
<gene>
    <name evidence="16" type="ORF">MNBD_PLANCTO02-637</name>
</gene>
<evidence type="ECO:0000256" key="12">
    <source>
        <dbReference type="ARBA" id="ARBA00022958"/>
    </source>
</evidence>
<evidence type="ECO:0000256" key="6">
    <source>
        <dbReference type="ARBA" id="ARBA00022563"/>
    </source>
</evidence>
<dbReference type="SUPFAM" id="SSF55973">
    <property type="entry name" value="S-adenosylmethionine synthetase"/>
    <property type="match status" value="3"/>
</dbReference>